<comment type="subcellular location">
    <subcellularLocation>
        <location evidence="1">Nucleus</location>
    </subcellularLocation>
</comment>
<keyword evidence="3" id="KW-0539">Nucleus</keyword>
<feature type="compositionally biased region" description="Polar residues" evidence="5">
    <location>
        <begin position="1692"/>
        <end position="1723"/>
    </location>
</feature>
<feature type="coiled-coil region" evidence="4">
    <location>
        <begin position="399"/>
        <end position="426"/>
    </location>
</feature>
<evidence type="ECO:0000313" key="8">
    <source>
        <dbReference type="EMBL" id="QLG74090.1"/>
    </source>
</evidence>
<feature type="compositionally biased region" description="Basic and acidic residues" evidence="5">
    <location>
        <begin position="1800"/>
        <end position="1819"/>
    </location>
</feature>
<dbReference type="GO" id="GO:0005643">
    <property type="term" value="C:nuclear pore"/>
    <property type="evidence" value="ECO:0007669"/>
    <property type="project" value="TreeGrafter"/>
</dbReference>
<feature type="compositionally biased region" description="Low complexity" evidence="5">
    <location>
        <begin position="1790"/>
        <end position="1799"/>
    </location>
</feature>
<feature type="compositionally biased region" description="Basic and acidic residues" evidence="5">
    <location>
        <begin position="641"/>
        <end position="653"/>
    </location>
</feature>
<accession>A0A7H9B6C8</accession>
<dbReference type="GO" id="GO:0017056">
    <property type="term" value="F:structural constituent of nuclear pore"/>
    <property type="evidence" value="ECO:0007669"/>
    <property type="project" value="TreeGrafter"/>
</dbReference>
<feature type="coiled-coil region" evidence="4">
    <location>
        <begin position="64"/>
        <end position="210"/>
    </location>
</feature>
<feature type="region of interest" description="Disordered" evidence="5">
    <location>
        <begin position="1618"/>
        <end position="1723"/>
    </location>
</feature>
<dbReference type="RefSeq" id="XP_037145815.1">
    <property type="nucleotide sequence ID" value="XM_037289920.1"/>
</dbReference>
<feature type="region of interest" description="Disordered" evidence="5">
    <location>
        <begin position="1759"/>
        <end position="1819"/>
    </location>
</feature>
<feature type="coiled-coil region" evidence="4">
    <location>
        <begin position="928"/>
        <end position="1213"/>
    </location>
</feature>
<feature type="compositionally biased region" description="Basic and acidic residues" evidence="5">
    <location>
        <begin position="1677"/>
        <end position="1686"/>
    </location>
</feature>
<dbReference type="InterPro" id="IPR012929">
    <property type="entry name" value="Nucleoprot-TPR/MLP1-2_dom"/>
</dbReference>
<dbReference type="PANTHER" id="PTHR18898">
    <property type="entry name" value="NUCLEOPROTEIN TPR-RELATED"/>
    <property type="match status" value="1"/>
</dbReference>
<feature type="coiled-coil region" evidence="4">
    <location>
        <begin position="462"/>
        <end position="496"/>
    </location>
</feature>
<name>A0A7H9B6C8_ZYGMR</name>
<evidence type="ECO:0000256" key="5">
    <source>
        <dbReference type="SAM" id="MobiDB-lite"/>
    </source>
</evidence>
<evidence type="ECO:0000259" key="7">
    <source>
        <dbReference type="Pfam" id="PF25785"/>
    </source>
</evidence>
<feature type="coiled-coil region" evidence="4">
    <location>
        <begin position="1241"/>
        <end position="1275"/>
    </location>
</feature>
<feature type="domain" description="Nucleoprotein TPR/MLP1-2" evidence="6">
    <location>
        <begin position="1020"/>
        <end position="1145"/>
    </location>
</feature>
<evidence type="ECO:0000256" key="1">
    <source>
        <dbReference type="ARBA" id="ARBA00004123"/>
    </source>
</evidence>
<feature type="compositionally biased region" description="Basic and acidic residues" evidence="5">
    <location>
        <begin position="1636"/>
        <end position="1665"/>
    </location>
</feature>
<feature type="domain" description="NUA/TPR/MLP1-2-like" evidence="7">
    <location>
        <begin position="471"/>
        <end position="576"/>
    </location>
</feature>
<sequence>MSETDAGGRDGVVDGEVSAFLGLPPQKTETIDPEIVRVIRTKIQEFSQLKSQNMRLTVTIDEVKSVSTKRNEALRAEVEKALRESDKIRNERDELDKSISELSNERTNLISNLETSKNEVKEQSEQRDLLKKDKQDIVNLLAEKVEELQGSKNECDRFLKQNKDLRNKIMELESLNQNLQFNDLNIKAEVQTLEQRLNLITKNNEWLEEQFNSQSEELVSLRQSFSSKLQASAKELSIVKNDLQLEQTTKQVIIEKNDELSKNLQEKMLQVKELSDTLATEKGEFQREMSLKQRLIDLLEKQSTSLKNELKFASERNDSYSSDAGENKSLHNEREKLISDLAELRSKYENSESERLRLEALVEEFMPNDEKLELNENSTMLTSYNTDSSTPSRKLYGDLSILRRQLLKEKHQKENLQRQVESFIIELEHKIPVINSFKKRTAMLEAELNDVALLLEHTSNEKETKEREFDMVNSKIKQYESNIHDLVRQRSDLAHQVQYLLLHISVQNDNNGPLTQDEVAFVKKILNNEDPNYASDSQRVISERLLEFDNVIAMQEKNAELLKTVRNLADKLEAEEFARRSDSMTIESKTIKEAKEAIVTLQSFNEKLESKLKSIEKERDAYKTLVADRKDREMASPSSLKKHDEIEKEESEKKIQTLEDQLTAVTTEYSKNIRMLNEEIQQLYKVKSEITINLEKEKFSRQLAEERLNLSQNSLELTQNENRELSRRSKHLQDLMEAQDQRTGKTMDEYIACKTKLGIVESKISNMEAERDLLKSSENRLKDGYKKLSDEKNTLRIMVTQLQTLQSEREIMLQSIQKDHQEKIKNLESAISKAHESLTSKDLEINTIKESSQNKSQICEEKIDSLRQEISELREKLTEKTVLVCKLESDVKNTKRELEESKARISSFDVLNDTENSEGTQKNIFKDLEKAKIALADAYSQVEHYKELASSSEESLNTVRAEYTEDRENLATTLENLRKEKDGMEERISSLNKQLQDVSTELKTEKEHSDTEKSELLKKFSILKANDQPLEEMKKKHELQIEELKKDLEEQASYANKAQKNYEEELKKHEAISKTVSELREQVRDYKLSAEHLKSSRDQLSATLEESEKSWLVQKSDLEAQLDANKERLEDLSTQNKLLYDQVELFSMKAGDQQGVTFTEEHDLLVSLRRERDILETKLAVSDREVKTLRQKQTILENELKMARAQAAELKETDAKRQSFTIEHQKIMEQLNQLNLMRESNTTLRNAAQAANKKNDDLREELDNLQKKLIPLQSENASLHDTIQEKDQQIILYKSESNRWRERSQEILQKQERIDPEEYEKLGNEVSSLKSQLEERIKENTDLNDRFNRLKKQAHEKLNASKNAQTTLTSELNELQEAKKNLEESLQKETIKCRDLESKLAQTMSSVEFEKLQDDLAKALLRSNEVEESLQDTVNSSNTLTEHLKNEIASLKNELSILKAKEETTRAAISGQNEDLSNVVESMKQAFEQEKIDFIKTKTEEFNKQLEMHKSHTPATQNVPQISNIDEEKRKWADEYESAVLQRIQEAEENLKRRIRKPTEDRINSVIEKKKQELEDEYKKKLFIQDNEIPLSDQQREEIRKELEKDLQNHFENDLKEAKKKSFEEGKQQASMKTTLLERKISKLETQLKDRENGAELKEAKKPSENDESSDLSTLSKIDESAEAGKKPSRPPTSGEQVLKLNNNPTFGFQTTPNSNPFTSSFQNTSFENNSVFGAKPSFGVAGNGESSPFGKFATGFGSNVQKPTFSLAPTPMVEKPEEAENATEKESSGESNNPSPSKRPTESEEQTENKRLKEDSTE</sequence>
<keyword evidence="2 4" id="KW-0175">Coiled coil</keyword>
<feature type="region of interest" description="Disordered" evidence="5">
    <location>
        <begin position="630"/>
        <end position="653"/>
    </location>
</feature>
<dbReference type="OrthoDB" id="343070at2759"/>
<dbReference type="GO" id="GO:0006606">
    <property type="term" value="P:protein import into nucleus"/>
    <property type="evidence" value="ECO:0007669"/>
    <property type="project" value="InterPro"/>
</dbReference>
<dbReference type="Pfam" id="PF07926">
    <property type="entry name" value="TPR_MLP1_2"/>
    <property type="match status" value="1"/>
</dbReference>
<reference evidence="8 9" key="1">
    <citation type="submission" date="2020-07" db="EMBL/GenBank/DDBJ databases">
        <title>The yeast mating-type switching endonuclease HO is a domesticated member of an unorthodox homing genetic element family.</title>
        <authorList>
            <person name="Coughlan A.Y."/>
            <person name="Lombardi L."/>
            <person name="Braun-Galleani S."/>
            <person name="Martos A.R."/>
            <person name="Galeote V."/>
            <person name="Bigey F."/>
            <person name="Dequin S."/>
            <person name="Byrne K.P."/>
            <person name="Wolfe K.H."/>
        </authorList>
    </citation>
    <scope>NUCLEOTIDE SEQUENCE [LARGE SCALE GENOMIC DNA]</scope>
    <source>
        <strain evidence="8 9">NRRL Y-6702</strain>
    </source>
</reference>
<dbReference type="PANTHER" id="PTHR18898:SF2">
    <property type="entry name" value="NUCLEOPROTEIN TPR"/>
    <property type="match status" value="1"/>
</dbReference>
<organism evidence="8 9">
    <name type="scientific">Zygotorulaspora mrakii</name>
    <name type="common">Zygosaccharomyces mrakii</name>
    <dbReference type="NCBI Taxonomy" id="42260"/>
    <lineage>
        <taxon>Eukaryota</taxon>
        <taxon>Fungi</taxon>
        <taxon>Dikarya</taxon>
        <taxon>Ascomycota</taxon>
        <taxon>Saccharomycotina</taxon>
        <taxon>Saccharomycetes</taxon>
        <taxon>Saccharomycetales</taxon>
        <taxon>Saccharomycetaceae</taxon>
        <taxon>Zygotorulaspora</taxon>
    </lineage>
</organism>
<dbReference type="GO" id="GO:0006406">
    <property type="term" value="P:mRNA export from nucleus"/>
    <property type="evidence" value="ECO:0007669"/>
    <property type="project" value="TreeGrafter"/>
</dbReference>
<proteinExistence type="predicted"/>
<dbReference type="KEGG" id="zmk:HG535_0F06020"/>
<evidence type="ECO:0000256" key="3">
    <source>
        <dbReference type="ARBA" id="ARBA00023242"/>
    </source>
</evidence>
<feature type="coiled-coil region" evidence="4">
    <location>
        <begin position="257"/>
        <end position="361"/>
    </location>
</feature>
<dbReference type="Proteomes" id="UP000509704">
    <property type="component" value="Chromosome 6"/>
</dbReference>
<dbReference type="EMBL" id="CP058609">
    <property type="protein sequence ID" value="QLG74090.1"/>
    <property type="molecule type" value="Genomic_DNA"/>
</dbReference>
<feature type="compositionally biased region" description="Basic and acidic residues" evidence="5">
    <location>
        <begin position="1775"/>
        <end position="1789"/>
    </location>
</feature>
<dbReference type="InterPro" id="IPR057974">
    <property type="entry name" value="NUA/TPR/MLP1-2-like_dom"/>
</dbReference>
<dbReference type="Pfam" id="PF25785">
    <property type="entry name" value="TPR"/>
    <property type="match status" value="1"/>
</dbReference>
<feature type="compositionally biased region" description="Basic and acidic residues" evidence="5">
    <location>
        <begin position="1618"/>
        <end position="1627"/>
    </location>
</feature>
<feature type="coiled-coil region" evidence="4">
    <location>
        <begin position="701"/>
        <end position="742"/>
    </location>
</feature>
<evidence type="ECO:0000256" key="2">
    <source>
        <dbReference type="ARBA" id="ARBA00023054"/>
    </source>
</evidence>
<feature type="coiled-coil region" evidence="4">
    <location>
        <begin position="817"/>
        <end position="883"/>
    </location>
</feature>
<gene>
    <name evidence="8" type="ORF">HG535_0F06020</name>
</gene>
<keyword evidence="9" id="KW-1185">Reference proteome</keyword>
<evidence type="ECO:0000256" key="4">
    <source>
        <dbReference type="SAM" id="Coils"/>
    </source>
</evidence>
<protein>
    <submittedName>
        <fullName evidence="8">Uncharacterized protein</fullName>
    </submittedName>
</protein>
<feature type="coiled-coil region" evidence="4">
    <location>
        <begin position="1319"/>
        <end position="1468"/>
    </location>
</feature>
<dbReference type="GeneID" id="59237848"/>
<evidence type="ECO:0000259" key="6">
    <source>
        <dbReference type="Pfam" id="PF07926"/>
    </source>
</evidence>
<evidence type="ECO:0000313" key="9">
    <source>
        <dbReference type="Proteomes" id="UP000509704"/>
    </source>
</evidence>